<dbReference type="GO" id="GO:0006589">
    <property type="term" value="P:octopamine biosynthetic process"/>
    <property type="evidence" value="ECO:0000318"/>
    <property type="project" value="GO_Central"/>
</dbReference>
<evidence type="ECO:0000256" key="21">
    <source>
        <dbReference type="ARBA" id="ARBA00037327"/>
    </source>
</evidence>
<dbReference type="EC" id="1.14.17.1" evidence="7"/>
<dbReference type="AlphaFoldDB" id="A0A7M7PMR9"/>
<keyword evidence="9" id="KW-0127">Catecholamine biosynthesis</keyword>
<feature type="domain" description="DOMON" evidence="24">
    <location>
        <begin position="55"/>
        <end position="211"/>
    </location>
</feature>
<organism evidence="25 26">
    <name type="scientific">Strongylocentrotus purpuratus</name>
    <name type="common">Purple sea urchin</name>
    <dbReference type="NCBI Taxonomy" id="7668"/>
    <lineage>
        <taxon>Eukaryota</taxon>
        <taxon>Metazoa</taxon>
        <taxon>Echinodermata</taxon>
        <taxon>Eleutherozoa</taxon>
        <taxon>Echinozoa</taxon>
        <taxon>Echinoidea</taxon>
        <taxon>Euechinoidea</taxon>
        <taxon>Echinacea</taxon>
        <taxon>Camarodonta</taxon>
        <taxon>Echinidea</taxon>
        <taxon>Strongylocentrotidae</taxon>
        <taxon>Strongylocentrotus</taxon>
    </lineage>
</organism>
<dbReference type="GO" id="GO:0005615">
    <property type="term" value="C:extracellular space"/>
    <property type="evidence" value="ECO:0000318"/>
    <property type="project" value="GO_Central"/>
</dbReference>
<proteinExistence type="inferred from homology"/>
<comment type="subcellular location">
    <subcellularLocation>
        <location evidence="3">Cytoplasmic vesicle</location>
        <location evidence="3">Secretory vesicle</location>
        <location evidence="3">Chromaffin granule lumen</location>
    </subcellularLocation>
    <subcellularLocation>
        <location evidence="2">Cytoplasmic vesicle</location>
        <location evidence="2">Secretory vesicle</location>
        <location evidence="2">Chromaffin granule membrane</location>
        <topology evidence="2">Single-pass type II membrane protein</topology>
    </subcellularLocation>
</comment>
<reference evidence="25" key="2">
    <citation type="submission" date="2021-01" db="UniProtKB">
        <authorList>
            <consortium name="EnsemblMetazoa"/>
        </authorList>
    </citation>
    <scope>IDENTIFICATION</scope>
</reference>
<keyword evidence="16" id="KW-0503">Monooxygenase</keyword>
<evidence type="ECO:0000313" key="26">
    <source>
        <dbReference type="Proteomes" id="UP000007110"/>
    </source>
</evidence>
<evidence type="ECO:0000256" key="9">
    <source>
        <dbReference type="ARBA" id="ARBA00022584"/>
    </source>
</evidence>
<keyword evidence="23" id="KW-0732">Signal</keyword>
<dbReference type="GO" id="GO:0005507">
    <property type="term" value="F:copper ion binding"/>
    <property type="evidence" value="ECO:0000318"/>
    <property type="project" value="GO_Central"/>
</dbReference>
<dbReference type="InterPro" id="IPR008977">
    <property type="entry name" value="PHM/PNGase_F_dom_sf"/>
</dbReference>
<keyword evidence="11" id="KW-0479">Metal-binding</keyword>
<dbReference type="InterPro" id="IPR024548">
    <property type="entry name" value="Cu2_monoox_C"/>
</dbReference>
<dbReference type="FunFam" id="2.60.120.230:FF:000001">
    <property type="entry name" value="Monooxygenase, DBH-like 1"/>
    <property type="match status" value="1"/>
</dbReference>
<dbReference type="RefSeq" id="XP_030854058.1">
    <property type="nucleotide sequence ID" value="XM_030998198.1"/>
</dbReference>
<dbReference type="GO" id="GO:0042420">
    <property type="term" value="P:dopamine catabolic process"/>
    <property type="evidence" value="ECO:0000318"/>
    <property type="project" value="GO_Central"/>
</dbReference>
<evidence type="ECO:0000256" key="18">
    <source>
        <dbReference type="ARBA" id="ARBA00023157"/>
    </source>
</evidence>
<evidence type="ECO:0000256" key="6">
    <source>
        <dbReference type="ARBA" id="ARBA00011406"/>
    </source>
</evidence>
<comment type="cofactor">
    <cofactor evidence="1">
        <name>Cu(2+)</name>
        <dbReference type="ChEBI" id="CHEBI:29036"/>
    </cofactor>
</comment>
<evidence type="ECO:0000256" key="13">
    <source>
        <dbReference type="ARBA" id="ARBA00022989"/>
    </source>
</evidence>
<dbReference type="InterPro" id="IPR036939">
    <property type="entry name" value="Cu2_ascorb_mOase_N_sf"/>
</dbReference>
<feature type="signal peptide" evidence="23">
    <location>
        <begin position="1"/>
        <end position="24"/>
    </location>
</feature>
<comment type="catalytic activity">
    <reaction evidence="22">
        <text>dopamine + 2 L-ascorbate + O2 = (R)-noradrenaline + 2 monodehydro-L-ascorbate radical + H2O</text>
        <dbReference type="Rhea" id="RHEA:19117"/>
        <dbReference type="ChEBI" id="CHEBI:15377"/>
        <dbReference type="ChEBI" id="CHEBI:15379"/>
        <dbReference type="ChEBI" id="CHEBI:38290"/>
        <dbReference type="ChEBI" id="CHEBI:59513"/>
        <dbReference type="ChEBI" id="CHEBI:59905"/>
        <dbReference type="ChEBI" id="CHEBI:72587"/>
        <dbReference type="EC" id="1.14.17.1"/>
    </reaction>
    <physiologicalReaction direction="left-to-right" evidence="22">
        <dbReference type="Rhea" id="RHEA:19118"/>
    </physiologicalReaction>
</comment>
<reference evidence="26" key="1">
    <citation type="submission" date="2015-02" db="EMBL/GenBank/DDBJ databases">
        <title>Genome sequencing for Strongylocentrotus purpuratus.</title>
        <authorList>
            <person name="Murali S."/>
            <person name="Liu Y."/>
            <person name="Vee V."/>
            <person name="English A."/>
            <person name="Wang M."/>
            <person name="Skinner E."/>
            <person name="Han Y."/>
            <person name="Muzny D.M."/>
            <person name="Worley K.C."/>
            <person name="Gibbs R.A."/>
        </authorList>
    </citation>
    <scope>NUCLEOTIDE SEQUENCE</scope>
</reference>
<keyword evidence="20" id="KW-0968">Cytoplasmic vesicle</keyword>
<evidence type="ECO:0000256" key="14">
    <source>
        <dbReference type="ARBA" id="ARBA00023002"/>
    </source>
</evidence>
<dbReference type="GO" id="GO:0030667">
    <property type="term" value="C:secretory granule membrane"/>
    <property type="evidence" value="ECO:0000318"/>
    <property type="project" value="GO_Central"/>
</dbReference>
<accession>A0A7M7PMR9</accession>
<dbReference type="PRINTS" id="PR00767">
    <property type="entry name" value="DBMONOXGNASE"/>
</dbReference>
<dbReference type="PANTHER" id="PTHR10157">
    <property type="entry name" value="DOPAMINE BETA HYDROXYLASE RELATED"/>
    <property type="match status" value="1"/>
</dbReference>
<dbReference type="GO" id="GO:0042421">
    <property type="term" value="P:norepinephrine biosynthetic process"/>
    <property type="evidence" value="ECO:0000318"/>
    <property type="project" value="GO_Central"/>
</dbReference>
<evidence type="ECO:0000256" key="4">
    <source>
        <dbReference type="ARBA" id="ARBA00005223"/>
    </source>
</evidence>
<keyword evidence="19" id="KW-0325">Glycoprotein</keyword>
<dbReference type="InterPro" id="IPR005018">
    <property type="entry name" value="DOMON_domain"/>
</dbReference>
<evidence type="ECO:0000313" key="25">
    <source>
        <dbReference type="EnsemblMetazoa" id="XP_030854058"/>
    </source>
</evidence>
<evidence type="ECO:0000256" key="11">
    <source>
        <dbReference type="ARBA" id="ARBA00022723"/>
    </source>
</evidence>
<dbReference type="InterPro" id="IPR000323">
    <property type="entry name" value="Cu2_ascorb_mOase_N"/>
</dbReference>
<keyword evidence="12" id="KW-0735">Signal-anchor</keyword>
<dbReference type="OrthoDB" id="129121at2759"/>
<dbReference type="CDD" id="cd09631">
    <property type="entry name" value="DOMON_DOH"/>
    <property type="match status" value="1"/>
</dbReference>
<dbReference type="Pfam" id="PF03351">
    <property type="entry name" value="DOMON"/>
    <property type="match status" value="1"/>
</dbReference>
<keyword evidence="17" id="KW-0472">Membrane</keyword>
<dbReference type="SMART" id="SM00664">
    <property type="entry name" value="DoH"/>
    <property type="match status" value="1"/>
</dbReference>
<evidence type="ECO:0000256" key="19">
    <source>
        <dbReference type="ARBA" id="ARBA00023180"/>
    </source>
</evidence>
<evidence type="ECO:0000256" key="3">
    <source>
        <dbReference type="ARBA" id="ARBA00004553"/>
    </source>
</evidence>
<keyword evidence="10" id="KW-0812">Transmembrane</keyword>
<dbReference type="Pfam" id="PF03712">
    <property type="entry name" value="Cu2_monoox_C"/>
    <property type="match status" value="1"/>
</dbReference>
<evidence type="ECO:0000256" key="2">
    <source>
        <dbReference type="ARBA" id="ARBA00004351"/>
    </source>
</evidence>
<dbReference type="InterPro" id="IPR000945">
    <property type="entry name" value="DBH-like"/>
</dbReference>
<dbReference type="SUPFAM" id="SSF49742">
    <property type="entry name" value="PHM/PNGase F"/>
    <property type="match status" value="2"/>
</dbReference>
<dbReference type="Gene3D" id="2.60.120.230">
    <property type="match status" value="1"/>
</dbReference>
<comment type="function">
    <text evidence="21">Catalyzes the hydroxylation of dopamine to noradrenaline (also known as norepinephrine), and is thus vital for regulation of these neurotransmitters.</text>
</comment>
<name>A0A7M7PMR9_STRPU</name>
<evidence type="ECO:0000256" key="17">
    <source>
        <dbReference type="ARBA" id="ARBA00023136"/>
    </source>
</evidence>
<comment type="pathway">
    <text evidence="4">Catecholamine biosynthesis; (R)-noradrenaline biosynthesis; (R)-noradrenaline from dopamine: step 1/1.</text>
</comment>
<keyword evidence="26" id="KW-1185">Reference proteome</keyword>
<keyword evidence="14" id="KW-0560">Oxidoreductase</keyword>
<evidence type="ECO:0000256" key="8">
    <source>
        <dbReference type="ARBA" id="ARBA00020179"/>
    </source>
</evidence>
<comment type="similarity">
    <text evidence="5">Belongs to the copper type II ascorbate-dependent monooxygenase family.</text>
</comment>
<evidence type="ECO:0000256" key="23">
    <source>
        <dbReference type="SAM" id="SignalP"/>
    </source>
</evidence>
<dbReference type="GO" id="GO:0004500">
    <property type="term" value="F:dopamine beta-monooxygenase activity"/>
    <property type="evidence" value="ECO:0000318"/>
    <property type="project" value="GO_Central"/>
</dbReference>
<evidence type="ECO:0000256" key="16">
    <source>
        <dbReference type="ARBA" id="ARBA00023033"/>
    </source>
</evidence>
<evidence type="ECO:0000256" key="15">
    <source>
        <dbReference type="ARBA" id="ARBA00023008"/>
    </source>
</evidence>
<dbReference type="GeneID" id="586320"/>
<dbReference type="InParanoid" id="A0A7M7PMR9"/>
<keyword evidence="13" id="KW-1133">Transmembrane helix</keyword>
<dbReference type="KEGG" id="spu:586320"/>
<evidence type="ECO:0000259" key="24">
    <source>
        <dbReference type="PROSITE" id="PS50836"/>
    </source>
</evidence>
<sequence length="642" mass="72638">MNKKCIVTATHILLFLQALSSINALPILPEEPEHDVVHDYHYETSFVTPYEEIDELAHLKWSVDYTTSLLRYMLSVPLFDDVTADDAGSRSENFPALSRAGREWLAVGMSPYGASTDADMVTFIRGSNGEVTILDTYTDENGVLTVDDKQDYKLWNAWIRQPLGEDISDDEDDHRVKRKELVIEYGRQIDTCDDKDYLVERGTTHLLFLRGPGSWPQNDTVESSVAPLHHSLRRVTLLKPERPIPSFPSDTKIIEVTVDDITVPDDDTTYWCKVSKFPDAEVKHHIVKYEVEVTEGNEDLVHHIEVYHCDVDPDVEVSLYQGPCDDRPAGSSSLACSQVIGAWAMGAEAFVYPEEAGIAIGGPTTSSYIMIEIHYNNPARKAGIVDSSGLRFYYTPTLRPFDAGIIELGLVYTPKLSIPPEMDEFILTGHCLPRCTGKGLPRRGIKAFASQLHTHLTGTAVWTKHVRDGIEQPELNRDDHFSSDFQEIRMLPKPVHILPGDTLVTSCRYDTSDKDNVTMGGFSITDEMCVNYVHYYPRTPLEVCKSTISKRILRNFFYWANGHEEDVADDMSDEEIVEGFQSLEWTGETKKVWQEIVHQTNVDMDCFRPAGVPFTGKWNNMEREEIRTHLPQISDECSTTDD</sequence>
<evidence type="ECO:0000256" key="5">
    <source>
        <dbReference type="ARBA" id="ARBA00010676"/>
    </source>
</evidence>
<dbReference type="EnsemblMetazoa" id="XM_030998198">
    <property type="protein sequence ID" value="XP_030854058"/>
    <property type="gene ID" value="LOC586320"/>
</dbReference>
<dbReference type="Proteomes" id="UP000007110">
    <property type="component" value="Unassembled WGS sequence"/>
</dbReference>
<evidence type="ECO:0000256" key="20">
    <source>
        <dbReference type="ARBA" id="ARBA00023329"/>
    </source>
</evidence>
<evidence type="ECO:0000256" key="10">
    <source>
        <dbReference type="ARBA" id="ARBA00022692"/>
    </source>
</evidence>
<dbReference type="FunFam" id="2.60.120.310:FF:000003">
    <property type="entry name" value="Dopamine beta-hydroxylase"/>
    <property type="match status" value="1"/>
</dbReference>
<dbReference type="PANTHER" id="PTHR10157:SF29">
    <property type="entry name" value="DOPAMINE BETA-HYDROXYLASE"/>
    <property type="match status" value="1"/>
</dbReference>
<comment type="subunit">
    <text evidence="6">Homotetramer; composed of two disulfide-linked dimers.</text>
</comment>
<dbReference type="Pfam" id="PF01082">
    <property type="entry name" value="Cu2_monooxygen"/>
    <property type="match status" value="1"/>
</dbReference>
<dbReference type="InterPro" id="IPR014784">
    <property type="entry name" value="Cu2_ascorb_mOase-like_C"/>
</dbReference>
<evidence type="ECO:0000256" key="12">
    <source>
        <dbReference type="ARBA" id="ARBA00022968"/>
    </source>
</evidence>
<dbReference type="InterPro" id="IPR045266">
    <property type="entry name" value="DOH_DOMON"/>
</dbReference>
<protein>
    <recommendedName>
        <fullName evidence="8">Dopamine beta-hydroxylase</fullName>
        <ecNumber evidence="7">1.14.17.1</ecNumber>
    </recommendedName>
</protein>
<keyword evidence="15" id="KW-0186">Copper</keyword>
<evidence type="ECO:0000256" key="1">
    <source>
        <dbReference type="ARBA" id="ARBA00001973"/>
    </source>
</evidence>
<dbReference type="PROSITE" id="PS50836">
    <property type="entry name" value="DOMON"/>
    <property type="match status" value="1"/>
</dbReference>
<dbReference type="InterPro" id="IPR028460">
    <property type="entry name" value="Tbh/DBH"/>
</dbReference>
<evidence type="ECO:0000256" key="22">
    <source>
        <dbReference type="ARBA" id="ARBA00047952"/>
    </source>
</evidence>
<dbReference type="OMA" id="THYQEIR"/>
<dbReference type="Gene3D" id="2.60.120.310">
    <property type="entry name" value="Copper type II, ascorbate-dependent monooxygenase, N-terminal domain"/>
    <property type="match status" value="1"/>
</dbReference>
<keyword evidence="18" id="KW-1015">Disulfide bond</keyword>
<feature type="chain" id="PRO_5029818193" description="Dopamine beta-hydroxylase" evidence="23">
    <location>
        <begin position="25"/>
        <end position="642"/>
    </location>
</feature>
<evidence type="ECO:0000256" key="7">
    <source>
        <dbReference type="ARBA" id="ARBA00012686"/>
    </source>
</evidence>